<dbReference type="Proteomes" id="UP000627446">
    <property type="component" value="Unassembled WGS sequence"/>
</dbReference>
<evidence type="ECO:0000313" key="1">
    <source>
        <dbReference type="EMBL" id="MBC3882815.1"/>
    </source>
</evidence>
<sequence>MPFTSASAAEMSAASRVEVEVLLNHLSNSGCQFNRNGTWYSAQEAKAHLSKKLDYVVEKKLATTAEQFIDAAASKSSMSGKAYQVKCGNDAAQESALWLQAALREIRNKKAATGK</sequence>
<dbReference type="AlphaFoldDB" id="A0A923HT34"/>
<accession>A0A923HT34</accession>
<dbReference type="EMBL" id="JACOFZ010000007">
    <property type="protein sequence ID" value="MBC3882815.1"/>
    <property type="molecule type" value="Genomic_DNA"/>
</dbReference>
<keyword evidence="2" id="KW-1185">Reference proteome</keyword>
<organism evidence="1 2">
    <name type="scientific">Undibacterium nitidum</name>
    <dbReference type="NCBI Taxonomy" id="2762298"/>
    <lineage>
        <taxon>Bacteria</taxon>
        <taxon>Pseudomonadati</taxon>
        <taxon>Pseudomonadota</taxon>
        <taxon>Betaproteobacteria</taxon>
        <taxon>Burkholderiales</taxon>
        <taxon>Oxalobacteraceae</taxon>
        <taxon>Undibacterium</taxon>
    </lineage>
</organism>
<dbReference type="InterPro" id="IPR035242">
    <property type="entry name" value="DUF5329"/>
</dbReference>
<proteinExistence type="predicted"/>
<dbReference type="Pfam" id="PF17263">
    <property type="entry name" value="DUF5329"/>
    <property type="match status" value="1"/>
</dbReference>
<protein>
    <submittedName>
        <fullName evidence="1">DUF5329 domain-containing protein</fullName>
    </submittedName>
</protein>
<comment type="caution">
    <text evidence="1">The sequence shown here is derived from an EMBL/GenBank/DDBJ whole genome shotgun (WGS) entry which is preliminary data.</text>
</comment>
<evidence type="ECO:0000313" key="2">
    <source>
        <dbReference type="Proteomes" id="UP000627446"/>
    </source>
</evidence>
<reference evidence="1" key="1">
    <citation type="submission" date="2020-08" db="EMBL/GenBank/DDBJ databases">
        <title>Novel species isolated from subtropical streams in China.</title>
        <authorList>
            <person name="Lu H."/>
        </authorList>
    </citation>
    <scope>NUCLEOTIDE SEQUENCE</scope>
    <source>
        <strain evidence="1">LX22W</strain>
    </source>
</reference>
<gene>
    <name evidence="1" type="ORF">H8K36_15600</name>
</gene>
<name>A0A923HT34_9BURK</name>